<reference evidence="13 14" key="1">
    <citation type="journal article" date="2013" name="Genome Announc.">
        <title>Draft Genome Sequence of Strain JLT2015T, Belonging to the Family Sphingomonadaceae of the Alphaproteobacteria.</title>
        <authorList>
            <person name="Tang K."/>
            <person name="Liu K."/>
            <person name="Li S."/>
            <person name="Jiao N."/>
        </authorList>
    </citation>
    <scope>NUCLEOTIDE SEQUENCE [LARGE SCALE GENOMIC DNA]</scope>
    <source>
        <strain evidence="13 14">JLT2015</strain>
    </source>
</reference>
<evidence type="ECO:0000256" key="8">
    <source>
        <dbReference type="ARBA" id="ARBA00022989"/>
    </source>
</evidence>
<feature type="domain" description="T2SS protein K first SAM-like" evidence="12">
    <location>
        <begin position="102"/>
        <end position="207"/>
    </location>
</feature>
<keyword evidence="6" id="KW-0812">Transmembrane</keyword>
<comment type="caution">
    <text evidence="13">The sequence shown here is derived from an EMBL/GenBank/DDBJ whole genome shotgun (WGS) entry which is preliminary data.</text>
</comment>
<keyword evidence="3 10" id="KW-0813">Transport</keyword>
<comment type="subcellular location">
    <subcellularLocation>
        <location evidence="1 10">Cell inner membrane</location>
    </subcellularLocation>
</comment>
<organism evidence="13 14">
    <name type="scientific">Pacificimonas flava</name>
    <dbReference type="NCBI Taxonomy" id="1234595"/>
    <lineage>
        <taxon>Bacteria</taxon>
        <taxon>Pseudomonadati</taxon>
        <taxon>Pseudomonadota</taxon>
        <taxon>Alphaproteobacteria</taxon>
        <taxon>Sphingomonadales</taxon>
        <taxon>Sphingosinicellaceae</taxon>
        <taxon>Pacificimonas</taxon>
    </lineage>
</organism>
<dbReference type="InterPro" id="IPR045584">
    <property type="entry name" value="Pilin-like"/>
</dbReference>
<evidence type="ECO:0000256" key="1">
    <source>
        <dbReference type="ARBA" id="ARBA00004533"/>
    </source>
</evidence>
<dbReference type="InterPro" id="IPR005628">
    <property type="entry name" value="GspK"/>
</dbReference>
<evidence type="ECO:0000256" key="4">
    <source>
        <dbReference type="ARBA" id="ARBA00022475"/>
    </source>
</evidence>
<evidence type="ECO:0000256" key="10">
    <source>
        <dbReference type="PIRNR" id="PIRNR002786"/>
    </source>
</evidence>
<dbReference type="PANTHER" id="PTHR38831:SF1">
    <property type="entry name" value="TYPE II SECRETION SYSTEM PROTEIN K-RELATED"/>
    <property type="match status" value="1"/>
</dbReference>
<dbReference type="Proteomes" id="UP000011717">
    <property type="component" value="Unassembled WGS sequence"/>
</dbReference>
<feature type="domain" description="T2SS protein K second SAM-like" evidence="11">
    <location>
        <begin position="214"/>
        <end position="277"/>
    </location>
</feature>
<dbReference type="GO" id="GO:0005886">
    <property type="term" value="C:plasma membrane"/>
    <property type="evidence" value="ECO:0007669"/>
    <property type="project" value="UniProtKB-SubCell"/>
</dbReference>
<dbReference type="GO" id="GO:0009306">
    <property type="term" value="P:protein secretion"/>
    <property type="evidence" value="ECO:0007669"/>
    <property type="project" value="InterPro"/>
</dbReference>
<evidence type="ECO:0000256" key="6">
    <source>
        <dbReference type="ARBA" id="ARBA00022692"/>
    </source>
</evidence>
<dbReference type="NCBIfam" id="NF037980">
    <property type="entry name" value="T2SS_GspK"/>
    <property type="match status" value="1"/>
</dbReference>
<dbReference type="InterPro" id="IPR049031">
    <property type="entry name" value="T2SSK_SAM-like_1st"/>
</dbReference>
<dbReference type="Gene3D" id="3.30.1300.30">
    <property type="entry name" value="GSPII I/J protein-like"/>
    <property type="match status" value="1"/>
</dbReference>
<gene>
    <name evidence="13" type="ORF">C725_1703</name>
</gene>
<keyword evidence="9 10" id="KW-0472">Membrane</keyword>
<evidence type="ECO:0000259" key="12">
    <source>
        <dbReference type="Pfam" id="PF21687"/>
    </source>
</evidence>
<keyword evidence="5 10" id="KW-0997">Cell inner membrane</keyword>
<dbReference type="InterPro" id="IPR049179">
    <property type="entry name" value="T2SSK_SAM-like_2nd"/>
</dbReference>
<comment type="similarity">
    <text evidence="2 10">Belongs to the GSP K family.</text>
</comment>
<evidence type="ECO:0000256" key="9">
    <source>
        <dbReference type="ARBA" id="ARBA00023136"/>
    </source>
</evidence>
<keyword evidence="7" id="KW-0653">Protein transport</keyword>
<dbReference type="SUPFAM" id="SSF54523">
    <property type="entry name" value="Pili subunits"/>
    <property type="match status" value="1"/>
</dbReference>
<protein>
    <recommendedName>
        <fullName evidence="10">Type II secretion system protein K</fullName>
    </recommendedName>
</protein>
<dbReference type="PANTHER" id="PTHR38831">
    <property type="entry name" value="TYPE II SECRETION SYSTEM PROTEIN K"/>
    <property type="match status" value="1"/>
</dbReference>
<keyword evidence="8" id="KW-1133">Transmembrane helix</keyword>
<accession>M2SCK2</accession>
<evidence type="ECO:0000313" key="13">
    <source>
        <dbReference type="EMBL" id="EMD83105.1"/>
    </source>
</evidence>
<proteinExistence type="inferred from homology"/>
<name>M2SCK2_9SPHN</name>
<dbReference type="EMBL" id="AMRV01000004">
    <property type="protein sequence ID" value="EMD83105.1"/>
    <property type="molecule type" value="Genomic_DNA"/>
</dbReference>
<dbReference type="Pfam" id="PF03934">
    <property type="entry name" value="T2SSK"/>
    <property type="match status" value="1"/>
</dbReference>
<dbReference type="InterPro" id="IPR038072">
    <property type="entry name" value="GspK_central_sf"/>
</dbReference>
<sequence>MRDEEGMALLTVLMLVGVMGALTAATLEVMSRSVAVTANSRASMQAHQYARGAALIAASRLEALLDQADGRLTLAGGWADTPFTVPTAGGSITVTLSDASHCFNVNALAPAAAGRPGMIDPLAARQFTALAESVGIGQRRAEGMTMSLVDFIDGDPYPQAGGGEDNSYAGYTPPNRPLAGVGELMAVLNWRASDYELLRPYLCALPTSEMQEMNINTMTEADAPLVAMLAAGRLSPARARQAIAQRPAAGWENVADFLNAPSPPISGEANIGQALGVDSDLFTADIVVDEGGFTVRETVLIRMDERGPQILERRWGAA</sequence>
<evidence type="ECO:0000256" key="3">
    <source>
        <dbReference type="ARBA" id="ARBA00022448"/>
    </source>
</evidence>
<keyword evidence="4 10" id="KW-1003">Cell membrane</keyword>
<dbReference type="SUPFAM" id="SSF158544">
    <property type="entry name" value="GspK insert domain-like"/>
    <property type="match status" value="2"/>
</dbReference>
<dbReference type="AlphaFoldDB" id="M2SCK2"/>
<evidence type="ECO:0000256" key="7">
    <source>
        <dbReference type="ARBA" id="ARBA00022927"/>
    </source>
</evidence>
<evidence type="ECO:0000259" key="11">
    <source>
        <dbReference type="Pfam" id="PF03934"/>
    </source>
</evidence>
<dbReference type="PIRSF" id="PIRSF002786">
    <property type="entry name" value="XcpX"/>
    <property type="match status" value="1"/>
</dbReference>
<keyword evidence="14" id="KW-1185">Reference proteome</keyword>
<evidence type="ECO:0000256" key="5">
    <source>
        <dbReference type="ARBA" id="ARBA00022519"/>
    </source>
</evidence>
<dbReference type="Gene3D" id="1.10.40.60">
    <property type="entry name" value="EpsJ-like"/>
    <property type="match status" value="2"/>
</dbReference>
<evidence type="ECO:0000313" key="14">
    <source>
        <dbReference type="Proteomes" id="UP000011717"/>
    </source>
</evidence>
<dbReference type="Pfam" id="PF21687">
    <property type="entry name" value="T2SSK_1st"/>
    <property type="match status" value="1"/>
</dbReference>
<evidence type="ECO:0000256" key="2">
    <source>
        <dbReference type="ARBA" id="ARBA00007246"/>
    </source>
</evidence>